<feature type="compositionally biased region" description="Pro residues" evidence="2">
    <location>
        <begin position="50"/>
        <end position="59"/>
    </location>
</feature>
<keyword evidence="1" id="KW-0809">Transit peptide</keyword>
<feature type="domain" description="FCP1 homology" evidence="3">
    <location>
        <begin position="212"/>
        <end position="363"/>
    </location>
</feature>
<protein>
    <recommendedName>
        <fullName evidence="1">Mitochondrial import inner membrane translocase subunit TIM50</fullName>
    </recommendedName>
</protein>
<feature type="compositionally biased region" description="Low complexity" evidence="2">
    <location>
        <begin position="79"/>
        <end position="88"/>
    </location>
</feature>
<evidence type="ECO:0000256" key="2">
    <source>
        <dbReference type="SAM" id="MobiDB-lite"/>
    </source>
</evidence>
<accession>A0A0F7SPV7</accession>
<feature type="compositionally biased region" description="Pro residues" evidence="2">
    <location>
        <begin position="89"/>
        <end position="101"/>
    </location>
</feature>
<feature type="region of interest" description="Disordered" evidence="2">
    <location>
        <begin position="42"/>
        <end position="134"/>
    </location>
</feature>
<keyword evidence="1" id="KW-0653">Protein transport</keyword>
<proteinExistence type="inferred from homology"/>
<dbReference type="Gene3D" id="3.40.50.1000">
    <property type="entry name" value="HAD superfamily/HAD-like"/>
    <property type="match status" value="1"/>
</dbReference>
<keyword evidence="1" id="KW-0813">Transport</keyword>
<evidence type="ECO:0000313" key="4">
    <source>
        <dbReference type="EMBL" id="CED82163.1"/>
    </source>
</evidence>
<dbReference type="PROSITE" id="PS50969">
    <property type="entry name" value="FCP1"/>
    <property type="match status" value="1"/>
</dbReference>
<dbReference type="InterPro" id="IPR023214">
    <property type="entry name" value="HAD_sf"/>
</dbReference>
<comment type="subcellular location">
    <subcellularLocation>
        <location evidence="1">Mitochondrion inner membrane</location>
        <topology evidence="1">Single-pass membrane protein</topology>
    </subcellularLocation>
</comment>
<dbReference type="GO" id="GO:0005744">
    <property type="term" value="C:TIM23 mitochondrial import inner membrane translocase complex"/>
    <property type="evidence" value="ECO:0007669"/>
    <property type="project" value="UniProtKB-UniRule"/>
</dbReference>
<dbReference type="SUPFAM" id="SSF56784">
    <property type="entry name" value="HAD-like"/>
    <property type="match status" value="1"/>
</dbReference>
<dbReference type="PANTHER" id="PTHR12210">
    <property type="entry name" value="DULLARD PROTEIN PHOSPHATASE"/>
    <property type="match status" value="1"/>
</dbReference>
<reference evidence="4" key="1">
    <citation type="submission" date="2014-08" db="EMBL/GenBank/DDBJ databases">
        <authorList>
            <person name="Sharma Rahul"/>
            <person name="Thines Marco"/>
        </authorList>
    </citation>
    <scope>NUCLEOTIDE SEQUENCE</scope>
</reference>
<name>A0A0F7SPV7_PHARH</name>
<comment type="subunit">
    <text evidence="1">Component of the TIM23 complex.</text>
</comment>
<sequence length="506" mass="54950">MASILSRSLLSASRVARVPAGAFVLAQKATFSSTLAPSIRIRSAPLASDPTPPPPPPFKASPIRPSGQSESDVKESSSDAEATSESVPEPTPEATNPPPSSPGAETPASEPSANAGAKPTANPTPDPKFKAKEEAKKKMNSKLVDKIIYRGAWAIVAGCLVYSALPFSEEERKRAGASDPSLTDRMWARLTDTYVVQPKPLPPQPMLPPPIQAEKPFTLILDLEGILSMTTVDPVKGRKVAIRPGAEYFIKRVHQLYDISVLTSQPGREAMMILDKFDPYQFYIPFNQRLLLASPDPEAAPVLPGTQKKSFENLGRDYEKTVVILTDRNQVGSHEENVLVIPPWKGDASDKALLDLIDLLEALRCSEVDDFRPILKTYANDANPLETFQLSEANRRKAAYDAWALTPFGARAIQENIPSGTPEVQPTSSLSRWFGLGASRGQASTGRSVVPTVWGDKPGPGPDKLDVLKYVIQESMRKLEVELERAVKEEQAKKAEEAKAGEVATV</sequence>
<dbReference type="GO" id="GO:0015031">
    <property type="term" value="P:protein transport"/>
    <property type="evidence" value="ECO:0007669"/>
    <property type="project" value="UniProtKB-KW"/>
</dbReference>
<organism evidence="4">
    <name type="scientific">Phaffia rhodozyma</name>
    <name type="common">Yeast</name>
    <name type="synonym">Xanthophyllomyces dendrorhous</name>
    <dbReference type="NCBI Taxonomy" id="264483"/>
    <lineage>
        <taxon>Eukaryota</taxon>
        <taxon>Fungi</taxon>
        <taxon>Dikarya</taxon>
        <taxon>Basidiomycota</taxon>
        <taxon>Agaricomycotina</taxon>
        <taxon>Tremellomycetes</taxon>
        <taxon>Cystofilobasidiales</taxon>
        <taxon>Mrakiaceae</taxon>
        <taxon>Phaffia</taxon>
    </lineage>
</organism>
<dbReference type="EMBL" id="LN483124">
    <property type="protein sequence ID" value="CED82163.1"/>
    <property type="molecule type" value="Genomic_DNA"/>
</dbReference>
<dbReference type="Pfam" id="PF03031">
    <property type="entry name" value="NIF"/>
    <property type="match status" value="1"/>
</dbReference>
<dbReference type="AlphaFoldDB" id="A0A0F7SPV7"/>
<dbReference type="InterPro" id="IPR004274">
    <property type="entry name" value="FCP1_dom"/>
</dbReference>
<comment type="similarity">
    <text evidence="1">Belongs to the TIM50 family.</text>
</comment>
<evidence type="ECO:0000256" key="1">
    <source>
        <dbReference type="RuleBase" id="RU365079"/>
    </source>
</evidence>
<evidence type="ECO:0000259" key="3">
    <source>
        <dbReference type="PROSITE" id="PS50969"/>
    </source>
</evidence>
<comment type="function">
    <text evidence="1">Essential component of the TIM23 complex, a complex that mediates the translocation of transit peptide-containing proteins across the mitochondrial inner membrane.</text>
</comment>
<dbReference type="SMART" id="SM00577">
    <property type="entry name" value="CPDc"/>
    <property type="match status" value="1"/>
</dbReference>
<keyword evidence="1" id="KW-0496">Mitochondrion</keyword>
<dbReference type="InterPro" id="IPR050365">
    <property type="entry name" value="TIM50"/>
</dbReference>
<dbReference type="InterPro" id="IPR036412">
    <property type="entry name" value="HAD-like_sf"/>
</dbReference>
<keyword evidence="1" id="KW-0811">Translocation</keyword>